<protein>
    <recommendedName>
        <fullName evidence="2">DH domain-containing protein</fullName>
    </recommendedName>
</protein>
<feature type="domain" description="DH" evidence="2">
    <location>
        <begin position="193"/>
        <end position="379"/>
    </location>
</feature>
<dbReference type="AlphaFoldDB" id="A0AAD7RCE6"/>
<keyword evidence="4" id="KW-1185">Reference proteome</keyword>
<evidence type="ECO:0000256" key="1">
    <source>
        <dbReference type="SAM" id="MobiDB-lite"/>
    </source>
</evidence>
<accession>A0AAD7RCE6</accession>
<dbReference type="EMBL" id="JAINUG010000346">
    <property type="protein sequence ID" value="KAJ8377612.1"/>
    <property type="molecule type" value="Genomic_DNA"/>
</dbReference>
<gene>
    <name evidence="3" type="ORF">AAFF_G00255700</name>
</gene>
<dbReference type="Pfam" id="PF00621">
    <property type="entry name" value="RhoGEF"/>
    <property type="match status" value="1"/>
</dbReference>
<dbReference type="SUPFAM" id="SSF48065">
    <property type="entry name" value="DBL homology domain (DH-domain)"/>
    <property type="match status" value="1"/>
</dbReference>
<dbReference type="PANTHER" id="PTHR46944">
    <property type="entry name" value="RHO GUANINE NUCLEOTIDE EXCHANGE FACTOR 33"/>
    <property type="match status" value="1"/>
</dbReference>
<feature type="region of interest" description="Disordered" evidence="1">
    <location>
        <begin position="404"/>
        <end position="479"/>
    </location>
</feature>
<dbReference type="GO" id="GO:0005085">
    <property type="term" value="F:guanyl-nucleotide exchange factor activity"/>
    <property type="evidence" value="ECO:0007669"/>
    <property type="project" value="InterPro"/>
</dbReference>
<reference evidence="3" key="1">
    <citation type="journal article" date="2023" name="Science">
        <title>Genome structures resolve the early diversification of teleost fishes.</title>
        <authorList>
            <person name="Parey E."/>
            <person name="Louis A."/>
            <person name="Montfort J."/>
            <person name="Bouchez O."/>
            <person name="Roques C."/>
            <person name="Iampietro C."/>
            <person name="Lluch J."/>
            <person name="Castinel A."/>
            <person name="Donnadieu C."/>
            <person name="Desvignes T."/>
            <person name="Floi Bucao C."/>
            <person name="Jouanno E."/>
            <person name="Wen M."/>
            <person name="Mejri S."/>
            <person name="Dirks R."/>
            <person name="Jansen H."/>
            <person name="Henkel C."/>
            <person name="Chen W.J."/>
            <person name="Zahm M."/>
            <person name="Cabau C."/>
            <person name="Klopp C."/>
            <person name="Thompson A.W."/>
            <person name="Robinson-Rechavi M."/>
            <person name="Braasch I."/>
            <person name="Lecointre G."/>
            <person name="Bobe J."/>
            <person name="Postlethwait J.H."/>
            <person name="Berthelot C."/>
            <person name="Roest Crollius H."/>
            <person name="Guiguen Y."/>
        </authorList>
    </citation>
    <scope>NUCLEOTIDE SEQUENCE</scope>
    <source>
        <strain evidence="3">NC1722</strain>
    </source>
</reference>
<organism evidence="3 4">
    <name type="scientific">Aldrovandia affinis</name>
    <dbReference type="NCBI Taxonomy" id="143900"/>
    <lineage>
        <taxon>Eukaryota</taxon>
        <taxon>Metazoa</taxon>
        <taxon>Chordata</taxon>
        <taxon>Craniata</taxon>
        <taxon>Vertebrata</taxon>
        <taxon>Euteleostomi</taxon>
        <taxon>Actinopterygii</taxon>
        <taxon>Neopterygii</taxon>
        <taxon>Teleostei</taxon>
        <taxon>Notacanthiformes</taxon>
        <taxon>Halosauridae</taxon>
        <taxon>Aldrovandia</taxon>
    </lineage>
</organism>
<dbReference type="InterPro" id="IPR000219">
    <property type="entry name" value="DH_dom"/>
</dbReference>
<dbReference type="InterPro" id="IPR035899">
    <property type="entry name" value="DBL_dom_sf"/>
</dbReference>
<dbReference type="Proteomes" id="UP001221898">
    <property type="component" value="Unassembled WGS sequence"/>
</dbReference>
<evidence type="ECO:0000313" key="3">
    <source>
        <dbReference type="EMBL" id="KAJ8377612.1"/>
    </source>
</evidence>
<evidence type="ECO:0000259" key="2">
    <source>
        <dbReference type="PROSITE" id="PS50010"/>
    </source>
</evidence>
<dbReference type="PANTHER" id="PTHR46944:SF1">
    <property type="entry name" value="RHO GUANINE NUCLEOTIDE EXCHANGE FACTOR 33"/>
    <property type="match status" value="1"/>
</dbReference>
<proteinExistence type="predicted"/>
<sequence length="479" mass="53386">MENGKARDPERDMDEVNLQVAQLQALAMELKAGLVGAVQDLCTLKRRSSSLEERMADHHSDMEGKILGLTNALNAFKEELVGTLTHIREVNSRHVETQRGLQLFQAEVGRRLLACQQRKSSKDVSPVCQRRFLSETEHSVIQHYFASLPNDPSQQTTNSDQDVGCLQQGPSVCPVWVEQKDTADRQSPRDSSERQTAALELLESERIYVSYLSLLLKANITFNGSEAVHLKDKRLFPSALRFLIQQHLELLHTLQERVLHCQWQGMLGDVFLRMTSKESDFLELYVAYLTELPACVSALSAYSAASLQAAGLLEGDVAGDNETRPPLHTLLLQPVQRIPEYLALLQTLLEQTDAGHPDHFLLLLSLQQLSAFSARHAHLLRHSEELLAHEGRERHRQHLMQVRTPQDWELDDSPATPCFPGDARTPAPPCTGSPRRPNALSPAPPWPTPVTSSCCPPPPLPPAREGLYDDGEPPGRAAV</sequence>
<evidence type="ECO:0000313" key="4">
    <source>
        <dbReference type="Proteomes" id="UP001221898"/>
    </source>
</evidence>
<dbReference type="SMART" id="SM00325">
    <property type="entry name" value="RhoGEF"/>
    <property type="match status" value="1"/>
</dbReference>
<dbReference type="InterPro" id="IPR042849">
    <property type="entry name" value="ARHGEF33"/>
</dbReference>
<dbReference type="Gene3D" id="1.20.900.10">
    <property type="entry name" value="Dbl homology (DH) domain"/>
    <property type="match status" value="1"/>
</dbReference>
<comment type="caution">
    <text evidence="3">The sequence shown here is derived from an EMBL/GenBank/DDBJ whole genome shotgun (WGS) entry which is preliminary data.</text>
</comment>
<dbReference type="PROSITE" id="PS50010">
    <property type="entry name" value="DH_2"/>
    <property type="match status" value="1"/>
</dbReference>
<name>A0AAD7RCE6_9TELE</name>